<reference evidence="2 3" key="1">
    <citation type="submission" date="2024-06" db="EMBL/GenBank/DDBJ databases">
        <title>Sorghum-associated microbial communities from plants grown in Nebraska, USA.</title>
        <authorList>
            <person name="Schachtman D."/>
        </authorList>
    </citation>
    <scope>NUCLEOTIDE SEQUENCE [LARGE SCALE GENOMIC DNA]</scope>
    <source>
        <strain evidence="2 3">736</strain>
    </source>
</reference>
<evidence type="ECO:0000313" key="2">
    <source>
        <dbReference type="EMBL" id="MET4560766.1"/>
    </source>
</evidence>
<accession>A0ABV2PJ35</accession>
<comment type="caution">
    <text evidence="2">The sequence shown here is derived from an EMBL/GenBank/DDBJ whole genome shotgun (WGS) entry which is preliminary data.</text>
</comment>
<keyword evidence="1" id="KW-0175">Coiled coil</keyword>
<dbReference type="EMBL" id="JBEPSB010000007">
    <property type="protein sequence ID" value="MET4560766.1"/>
    <property type="molecule type" value="Genomic_DNA"/>
</dbReference>
<name>A0ABV2PJ35_9BACI</name>
<gene>
    <name evidence="2" type="ORF">ABIA69_001910</name>
</gene>
<sequence>MTNVIVCDDCQKEIIVSVKDYEYPAHQLKGYVIETYFRCQHCDKKYSVIVTDKQARKMQKEIRRFHQQIIKGNYKGLTEEEYKEKIDEQYAVMEGMKQQLKIRTDELKAQVMQHEQTT</sequence>
<evidence type="ECO:0008006" key="4">
    <source>
        <dbReference type="Google" id="ProtNLM"/>
    </source>
</evidence>
<protein>
    <recommendedName>
        <fullName evidence="4">Transglycosylase</fullName>
    </recommendedName>
</protein>
<dbReference type="Proteomes" id="UP001549363">
    <property type="component" value="Unassembled WGS sequence"/>
</dbReference>
<evidence type="ECO:0000256" key="1">
    <source>
        <dbReference type="SAM" id="Coils"/>
    </source>
</evidence>
<feature type="coiled-coil region" evidence="1">
    <location>
        <begin position="79"/>
        <end position="117"/>
    </location>
</feature>
<evidence type="ECO:0000313" key="3">
    <source>
        <dbReference type="Proteomes" id="UP001549363"/>
    </source>
</evidence>
<dbReference type="RefSeq" id="WP_354471647.1">
    <property type="nucleotide sequence ID" value="NZ_JBEPSB010000007.1"/>
</dbReference>
<keyword evidence="3" id="KW-1185">Reference proteome</keyword>
<organism evidence="2 3">
    <name type="scientific">Lysinibacillus parviboronicapiens</name>
    <dbReference type="NCBI Taxonomy" id="436516"/>
    <lineage>
        <taxon>Bacteria</taxon>
        <taxon>Bacillati</taxon>
        <taxon>Bacillota</taxon>
        <taxon>Bacilli</taxon>
        <taxon>Bacillales</taxon>
        <taxon>Bacillaceae</taxon>
        <taxon>Lysinibacillus</taxon>
    </lineage>
</organism>
<proteinExistence type="predicted"/>